<gene>
    <name evidence="1" type="ORF">CR513_42901</name>
</gene>
<keyword evidence="2" id="KW-1185">Reference proteome</keyword>
<accession>A0A371FFG2</accession>
<organism evidence="1 2">
    <name type="scientific">Mucuna pruriens</name>
    <name type="common">Velvet bean</name>
    <name type="synonym">Dolichos pruriens</name>
    <dbReference type="NCBI Taxonomy" id="157652"/>
    <lineage>
        <taxon>Eukaryota</taxon>
        <taxon>Viridiplantae</taxon>
        <taxon>Streptophyta</taxon>
        <taxon>Embryophyta</taxon>
        <taxon>Tracheophyta</taxon>
        <taxon>Spermatophyta</taxon>
        <taxon>Magnoliopsida</taxon>
        <taxon>eudicotyledons</taxon>
        <taxon>Gunneridae</taxon>
        <taxon>Pentapetalae</taxon>
        <taxon>rosids</taxon>
        <taxon>fabids</taxon>
        <taxon>Fabales</taxon>
        <taxon>Fabaceae</taxon>
        <taxon>Papilionoideae</taxon>
        <taxon>50 kb inversion clade</taxon>
        <taxon>NPAAA clade</taxon>
        <taxon>indigoferoid/millettioid clade</taxon>
        <taxon>Phaseoleae</taxon>
        <taxon>Mucuna</taxon>
    </lineage>
</organism>
<dbReference type="AlphaFoldDB" id="A0A371FFG2"/>
<evidence type="ECO:0000313" key="1">
    <source>
        <dbReference type="EMBL" id="RDX77035.1"/>
    </source>
</evidence>
<feature type="non-terminal residue" evidence="1">
    <location>
        <position position="1"/>
    </location>
</feature>
<sequence length="111" mass="11995">MHVAEVVKNKKPVAKTSMEINNKLLLCLCEEASLQVRAKIISPAKATTLATTPKASELWHSTPTALAICENEVDELLVFLCSPWAFLHPKFVTAGLPPHSTNTTITTALAS</sequence>
<proteinExistence type="predicted"/>
<protein>
    <submittedName>
        <fullName evidence="1">Uncharacterized protein</fullName>
    </submittedName>
</protein>
<comment type="caution">
    <text evidence="1">The sequence shown here is derived from an EMBL/GenBank/DDBJ whole genome shotgun (WGS) entry which is preliminary data.</text>
</comment>
<reference evidence="1" key="1">
    <citation type="submission" date="2018-05" db="EMBL/GenBank/DDBJ databases">
        <title>Draft genome of Mucuna pruriens seed.</title>
        <authorList>
            <person name="Nnadi N.E."/>
            <person name="Vos R."/>
            <person name="Hasami M.H."/>
            <person name="Devisetty U.K."/>
            <person name="Aguiy J.C."/>
        </authorList>
    </citation>
    <scope>NUCLEOTIDE SEQUENCE [LARGE SCALE GENOMIC DNA]</scope>
    <source>
        <strain evidence="1">JCA_2017</strain>
    </source>
</reference>
<dbReference type="Proteomes" id="UP000257109">
    <property type="component" value="Unassembled WGS sequence"/>
</dbReference>
<dbReference type="OrthoDB" id="10527326at2759"/>
<evidence type="ECO:0000313" key="2">
    <source>
        <dbReference type="Proteomes" id="UP000257109"/>
    </source>
</evidence>
<dbReference type="EMBL" id="QJKJ01009306">
    <property type="protein sequence ID" value="RDX77035.1"/>
    <property type="molecule type" value="Genomic_DNA"/>
</dbReference>
<name>A0A371FFG2_MUCPR</name>